<feature type="domain" description="F-box" evidence="2">
    <location>
        <begin position="109"/>
        <end position="161"/>
    </location>
</feature>
<feature type="compositionally biased region" description="Polar residues" evidence="1">
    <location>
        <begin position="27"/>
        <end position="38"/>
    </location>
</feature>
<gene>
    <name evidence="3" type="ORF">GRF29_8g1402038</name>
</gene>
<evidence type="ECO:0000313" key="4">
    <source>
        <dbReference type="Proteomes" id="UP001280581"/>
    </source>
</evidence>
<sequence>MTRRRATQQPDSPPRPKMHKSAGDRAPNSNPASTTNVSMEPLEAESNMRSTATSVQNFEPMLSNTQHHSNKTLNESKELGGDEILNPAKGDNQCGTLVEIRSHGQALGTSFLARLPSDILEDVMDNFNLEDSQDLEALRHIARKTSRGDRVVMDRYVFKTVYISFDTIKTRHREVLKYNIDRFVKYINANAQELVVHYTPDCHGKEMFQHVFNSIELPNDSKTSMKTIFTPGSTLDRPTIGALNQALRKNTCIDMVCLPGYCKYPETAKFAEGFVRDDIVGISPYFYGRMEIVTKDGRHREVFFGTGTPSNCLRTIAKHDKAPAKIDVIELSGDDEEVFSNLSHQCNRMGCSPKGAHVETLIVSNVSLDGFEIGAIDLQTLKHLDFSEYANASQDLVLYILCSSVALETFKYPKRWDQTIWDPKFGQWERVKAERESKGGVELIRIPI</sequence>
<comment type="caution">
    <text evidence="3">The sequence shown here is derived from an EMBL/GenBank/DDBJ whole genome shotgun (WGS) entry which is preliminary data.</text>
</comment>
<feature type="region of interest" description="Disordered" evidence="1">
    <location>
        <begin position="1"/>
        <end position="52"/>
    </location>
</feature>
<dbReference type="PROSITE" id="PS50181">
    <property type="entry name" value="FBOX"/>
    <property type="match status" value="1"/>
</dbReference>
<dbReference type="AlphaFoldDB" id="A0AAN6M624"/>
<dbReference type="EMBL" id="WVTA01000002">
    <property type="protein sequence ID" value="KAK3215880.1"/>
    <property type="molecule type" value="Genomic_DNA"/>
</dbReference>
<name>A0AAN6M624_9PLEO</name>
<keyword evidence="4" id="KW-1185">Reference proteome</keyword>
<reference evidence="3 4" key="1">
    <citation type="submission" date="2021-02" db="EMBL/GenBank/DDBJ databases">
        <title>Genome assembly of Pseudopithomyces chartarum.</title>
        <authorList>
            <person name="Jauregui R."/>
            <person name="Singh J."/>
            <person name="Voisey C."/>
        </authorList>
    </citation>
    <scope>NUCLEOTIDE SEQUENCE [LARGE SCALE GENOMIC DNA]</scope>
    <source>
        <strain evidence="3 4">AGR01</strain>
    </source>
</reference>
<dbReference type="InterPro" id="IPR001810">
    <property type="entry name" value="F-box_dom"/>
</dbReference>
<evidence type="ECO:0000256" key="1">
    <source>
        <dbReference type="SAM" id="MobiDB-lite"/>
    </source>
</evidence>
<accession>A0AAN6M624</accession>
<protein>
    <recommendedName>
        <fullName evidence="2">F-box domain-containing protein</fullName>
    </recommendedName>
</protein>
<proteinExistence type="predicted"/>
<dbReference type="Proteomes" id="UP001280581">
    <property type="component" value="Unassembled WGS sequence"/>
</dbReference>
<organism evidence="3 4">
    <name type="scientific">Pseudopithomyces chartarum</name>
    <dbReference type="NCBI Taxonomy" id="1892770"/>
    <lineage>
        <taxon>Eukaryota</taxon>
        <taxon>Fungi</taxon>
        <taxon>Dikarya</taxon>
        <taxon>Ascomycota</taxon>
        <taxon>Pezizomycotina</taxon>
        <taxon>Dothideomycetes</taxon>
        <taxon>Pleosporomycetidae</taxon>
        <taxon>Pleosporales</taxon>
        <taxon>Massarineae</taxon>
        <taxon>Didymosphaeriaceae</taxon>
        <taxon>Pseudopithomyces</taxon>
    </lineage>
</organism>
<evidence type="ECO:0000259" key="2">
    <source>
        <dbReference type="PROSITE" id="PS50181"/>
    </source>
</evidence>
<evidence type="ECO:0000313" key="3">
    <source>
        <dbReference type="EMBL" id="KAK3215880.1"/>
    </source>
</evidence>